<proteinExistence type="predicted"/>
<keyword evidence="2" id="KW-1185">Reference proteome</keyword>
<name>A0ABN0YEX6_9CAUL</name>
<comment type="caution">
    <text evidence="1">The sequence shown here is derived from an EMBL/GenBank/DDBJ whole genome shotgun (WGS) entry which is preliminary data.</text>
</comment>
<sequence>MSEFAPVRGFALRESLKDSGAAPKVRGEIPERNLRDDFAMSALDHATTIYSKMAVAELDRLMGRKNYSKDEAVARLAYNMADAMLAAREI</sequence>
<organism evidence="1 2">
    <name type="scientific">Brevundimonas terrae</name>
    <dbReference type="NCBI Taxonomy" id="363631"/>
    <lineage>
        <taxon>Bacteria</taxon>
        <taxon>Pseudomonadati</taxon>
        <taxon>Pseudomonadota</taxon>
        <taxon>Alphaproteobacteria</taxon>
        <taxon>Caulobacterales</taxon>
        <taxon>Caulobacteraceae</taxon>
        <taxon>Brevundimonas</taxon>
    </lineage>
</organism>
<dbReference type="Proteomes" id="UP001500791">
    <property type="component" value="Unassembled WGS sequence"/>
</dbReference>
<gene>
    <name evidence="1" type="ORF">GCM10009093_19880</name>
</gene>
<evidence type="ECO:0000313" key="1">
    <source>
        <dbReference type="EMBL" id="GAA0393307.1"/>
    </source>
</evidence>
<dbReference type="EMBL" id="BAAAEJ010000007">
    <property type="protein sequence ID" value="GAA0393307.1"/>
    <property type="molecule type" value="Genomic_DNA"/>
</dbReference>
<protein>
    <submittedName>
        <fullName evidence="1">Uncharacterized protein</fullName>
    </submittedName>
</protein>
<accession>A0ABN0YEX6</accession>
<dbReference type="RefSeq" id="WP_167177286.1">
    <property type="nucleotide sequence ID" value="NZ_BAAAEJ010000007.1"/>
</dbReference>
<reference evidence="1 2" key="1">
    <citation type="journal article" date="2019" name="Int. J. Syst. Evol. Microbiol.">
        <title>The Global Catalogue of Microorganisms (GCM) 10K type strain sequencing project: providing services to taxonomists for standard genome sequencing and annotation.</title>
        <authorList>
            <consortium name="The Broad Institute Genomics Platform"/>
            <consortium name="The Broad Institute Genome Sequencing Center for Infectious Disease"/>
            <person name="Wu L."/>
            <person name="Ma J."/>
        </authorList>
    </citation>
    <scope>NUCLEOTIDE SEQUENCE [LARGE SCALE GENOMIC DNA]</scope>
    <source>
        <strain evidence="1 2">JCM 13476</strain>
    </source>
</reference>
<evidence type="ECO:0000313" key="2">
    <source>
        <dbReference type="Proteomes" id="UP001500791"/>
    </source>
</evidence>